<dbReference type="EC" id="3.1.4.4" evidence="6"/>
<dbReference type="OrthoDB" id="419078at2759"/>
<dbReference type="STRING" id="5888.A0BWU3"/>
<reference evidence="9 10" key="1">
    <citation type="journal article" date="2006" name="Nature">
        <title>Global trends of whole-genome duplications revealed by the ciliate Paramecium tetraurelia.</title>
        <authorList>
            <consortium name="Genoscope"/>
            <person name="Aury J.-M."/>
            <person name="Jaillon O."/>
            <person name="Duret L."/>
            <person name="Noel B."/>
            <person name="Jubin C."/>
            <person name="Porcel B.M."/>
            <person name="Segurens B."/>
            <person name="Daubin V."/>
            <person name="Anthouard V."/>
            <person name="Aiach N."/>
            <person name="Arnaiz O."/>
            <person name="Billaut A."/>
            <person name="Beisson J."/>
            <person name="Blanc I."/>
            <person name="Bouhouche K."/>
            <person name="Camara F."/>
            <person name="Duharcourt S."/>
            <person name="Guigo R."/>
            <person name="Gogendeau D."/>
            <person name="Katinka M."/>
            <person name="Keller A.-M."/>
            <person name="Kissmehl R."/>
            <person name="Klotz C."/>
            <person name="Koll F."/>
            <person name="Le Moue A."/>
            <person name="Lepere C."/>
            <person name="Malinsky S."/>
            <person name="Nowacki M."/>
            <person name="Nowak J.K."/>
            <person name="Plattner H."/>
            <person name="Poulain J."/>
            <person name="Ruiz F."/>
            <person name="Serrano V."/>
            <person name="Zagulski M."/>
            <person name="Dessen P."/>
            <person name="Betermier M."/>
            <person name="Weissenbach J."/>
            <person name="Scarpelli C."/>
            <person name="Schachter V."/>
            <person name="Sperling L."/>
            <person name="Meyer E."/>
            <person name="Cohen J."/>
            <person name="Wincker P."/>
        </authorList>
    </citation>
    <scope>NUCLEOTIDE SEQUENCE [LARGE SCALE GENOMIC DNA]</scope>
    <source>
        <strain evidence="9 10">Stock d4-2</strain>
    </source>
</reference>
<dbReference type="GO" id="GO:0004630">
    <property type="term" value="F:phospholipase D activity"/>
    <property type="evidence" value="ECO:0000318"/>
    <property type="project" value="GO_Central"/>
</dbReference>
<keyword evidence="7" id="KW-0472">Membrane</keyword>
<organism evidence="9 10">
    <name type="scientific">Paramecium tetraurelia</name>
    <dbReference type="NCBI Taxonomy" id="5888"/>
    <lineage>
        <taxon>Eukaryota</taxon>
        <taxon>Sar</taxon>
        <taxon>Alveolata</taxon>
        <taxon>Ciliophora</taxon>
        <taxon>Intramacronucleata</taxon>
        <taxon>Oligohymenophorea</taxon>
        <taxon>Peniculida</taxon>
        <taxon>Parameciidae</taxon>
        <taxon>Paramecium</taxon>
    </lineage>
</organism>
<evidence type="ECO:0000259" key="8">
    <source>
        <dbReference type="PROSITE" id="PS50035"/>
    </source>
</evidence>
<dbReference type="KEGG" id="ptm:GSPATT00032862001"/>
<dbReference type="Proteomes" id="UP000000600">
    <property type="component" value="Unassembled WGS sequence"/>
</dbReference>
<dbReference type="CDD" id="cd09141">
    <property type="entry name" value="PLDc_vPLD1_2_yPLD_like_2"/>
    <property type="match status" value="1"/>
</dbReference>
<keyword evidence="5" id="KW-0443">Lipid metabolism</keyword>
<keyword evidence="2" id="KW-0677">Repeat</keyword>
<evidence type="ECO:0000313" key="9">
    <source>
        <dbReference type="EMBL" id="CAK63010.1"/>
    </source>
</evidence>
<dbReference type="GO" id="GO:0009395">
    <property type="term" value="P:phospholipid catabolic process"/>
    <property type="evidence" value="ECO:0000318"/>
    <property type="project" value="GO_Central"/>
</dbReference>
<dbReference type="Gene3D" id="3.30.870.10">
    <property type="entry name" value="Endonuclease Chain A"/>
    <property type="match status" value="2"/>
</dbReference>
<dbReference type="PROSITE" id="PS50035">
    <property type="entry name" value="PLD"/>
    <property type="match status" value="2"/>
</dbReference>
<dbReference type="EMBL" id="CT868023">
    <property type="protein sequence ID" value="CAK63010.1"/>
    <property type="molecule type" value="Genomic_DNA"/>
</dbReference>
<dbReference type="PANTHER" id="PTHR18896:SF76">
    <property type="entry name" value="PHOSPHOLIPASE"/>
    <property type="match status" value="1"/>
</dbReference>
<dbReference type="PIRSF" id="PIRSF009376">
    <property type="entry name" value="Phospholipase_D_euk"/>
    <property type="match status" value="1"/>
</dbReference>
<evidence type="ECO:0000313" key="10">
    <source>
        <dbReference type="Proteomes" id="UP000000600"/>
    </source>
</evidence>
<protein>
    <recommendedName>
        <fullName evidence="6">Phospholipase</fullName>
        <ecNumber evidence="6">3.1.4.4</ecNumber>
    </recommendedName>
</protein>
<evidence type="ECO:0000256" key="1">
    <source>
        <dbReference type="ARBA" id="ARBA00000798"/>
    </source>
</evidence>
<accession>A0BWU3</accession>
<dbReference type="GO" id="GO:0006654">
    <property type="term" value="P:phosphatidic acid biosynthetic process"/>
    <property type="evidence" value="ECO:0007669"/>
    <property type="project" value="InterPro"/>
</dbReference>
<dbReference type="HOGENOM" id="CLU_000690_2_0_1"/>
<dbReference type="AlphaFoldDB" id="A0BWU3"/>
<dbReference type="eggNOG" id="KOG1329">
    <property type="taxonomic scope" value="Eukaryota"/>
</dbReference>
<keyword evidence="10" id="KW-1185">Reference proteome</keyword>
<dbReference type="RefSeq" id="XP_001430408.1">
    <property type="nucleotide sequence ID" value="XM_001430371.2"/>
</dbReference>
<proteinExistence type="inferred from homology"/>
<evidence type="ECO:0000256" key="7">
    <source>
        <dbReference type="SAM" id="Phobius"/>
    </source>
</evidence>
<feature type="domain" description="PLD phosphodiesterase" evidence="8">
    <location>
        <begin position="787"/>
        <end position="814"/>
    </location>
</feature>
<evidence type="ECO:0000256" key="2">
    <source>
        <dbReference type="ARBA" id="ARBA00022737"/>
    </source>
</evidence>
<name>A0BWU3_PARTE</name>
<dbReference type="InParanoid" id="A0BWU3"/>
<evidence type="ECO:0000256" key="6">
    <source>
        <dbReference type="PIRNR" id="PIRNR009376"/>
    </source>
</evidence>
<dbReference type="GO" id="GO:0035556">
    <property type="term" value="P:intracellular signal transduction"/>
    <property type="evidence" value="ECO:0007669"/>
    <property type="project" value="InterPro"/>
</dbReference>
<evidence type="ECO:0000256" key="4">
    <source>
        <dbReference type="ARBA" id="ARBA00022963"/>
    </source>
</evidence>
<keyword evidence="7" id="KW-1133">Transmembrane helix</keyword>
<dbReference type="InterPro" id="IPR015679">
    <property type="entry name" value="PLipase_D_fam"/>
</dbReference>
<comment type="similarity">
    <text evidence="6">Belongs to the phospholipase D family.</text>
</comment>
<dbReference type="SMART" id="SM00155">
    <property type="entry name" value="PLDc"/>
    <property type="match status" value="2"/>
</dbReference>
<dbReference type="InterPro" id="IPR025202">
    <property type="entry name" value="PLD-like_dom"/>
</dbReference>
<dbReference type="GO" id="GO:0005886">
    <property type="term" value="C:plasma membrane"/>
    <property type="evidence" value="ECO:0000318"/>
    <property type="project" value="GO_Central"/>
</dbReference>
<feature type="domain" description="PLD phosphodiesterase" evidence="8">
    <location>
        <begin position="367"/>
        <end position="394"/>
    </location>
</feature>
<keyword evidence="7" id="KW-0812">Transmembrane</keyword>
<keyword evidence="4 6" id="KW-0442">Lipid degradation</keyword>
<evidence type="ECO:0000256" key="5">
    <source>
        <dbReference type="ARBA" id="ARBA00023098"/>
    </source>
</evidence>
<sequence>MSDTQNQPRFREIQYNKIDVQPISHSTMKELFDSLEKPSYTPTFEKNHEKQLKERVYLFKVIYDGQSWEIRRTINQFKKLEHDIAQKKQISSDLEKNDPKITLIQLHKFLKLITNNEIIPQCVLTFLEISCINLPFKAKEGFMELNLFGKQRLFNPIQTLTQSKKKYFIITQQSLLYVKGPEKKKLIIEACLSFSYLMAFCVLDVILLGTIILISLPQMRLYLTSEHITDLLDFAYSLSKQIQESPYTKLHRFQSFSPIRTSECKWYIDGNKYFEDVCDAILQAKETIYITDWWLSPELYLKRPESEFLHTRLDNILKMAADKGVQILVLLYNCLTFILPNDPQHSKIQLESMSPNIRVLKHPKVPRSSSHHEKMVVIDQKIGFMGGLDLCFGRWDNQKHPLFEVHPFEQLWPQIDFSNSRVRDFYEVKKYQQTLLKENEPRMPWHDIAIQIKGDSVIDLSRHFAEYWNHVILSQEDYKKYHLLHANDLKMEGFVVSNTQNVVQAGREESNIQMKQNIFVDEIQTYQDQIEMNQTAQLNDTQSEQQFCEQSFIQQQQKEFEICQKNQKIFMETQDEIEDEEDDQYILESEYNKKEKKSHSQCNKSSSKVEKMPEEVNGQIEIKYFIPHIEIKQNQQRCITQLTRSSGTWSNGIIQTERSIQSAYLSLIQKAKHFIYIENQFFISNTAGNSVRNLVAQALISRIKEAHEKQQRFKVIVFLPLLPGFQESETALVNIILHFEYQTICRGGKSIIESLQSDGINPENYIQFFSLRQHELSPYPNSVPVTEMIYIHSKLMIIDDDIALIGSANINDRSLLGTRDSELAIIVEDQVKVNAIMDGKPYKTSKFAHTLRTELYMEHFDMPYEKVIDPLSLQFEKESTAQASINTRVYKEIFACIPDDDIKKQKDIETFRATKRLEEYEKLKQYIKGHAVTFPLNYLCDENLKTKVTQKAYYIPEKSFT</sequence>
<keyword evidence="3 6" id="KW-0378">Hydrolase</keyword>
<evidence type="ECO:0000256" key="3">
    <source>
        <dbReference type="ARBA" id="ARBA00022801"/>
    </source>
</evidence>
<gene>
    <name evidence="9" type="ORF">GSPATT00032862001</name>
</gene>
<dbReference type="InterPro" id="IPR016555">
    <property type="entry name" value="PLipase_D_euk"/>
</dbReference>
<dbReference type="Pfam" id="PF00614">
    <property type="entry name" value="PLDc"/>
    <property type="match status" value="1"/>
</dbReference>
<dbReference type="GeneID" id="5016197"/>
<dbReference type="InterPro" id="IPR001736">
    <property type="entry name" value="PLipase_D/transphosphatidylase"/>
</dbReference>
<dbReference type="SUPFAM" id="SSF56024">
    <property type="entry name" value="Phospholipase D/nuclease"/>
    <property type="match status" value="2"/>
</dbReference>
<feature type="transmembrane region" description="Helical" evidence="7">
    <location>
        <begin position="194"/>
        <end position="216"/>
    </location>
</feature>
<comment type="catalytic activity">
    <reaction evidence="1 6">
        <text>a 1,2-diacyl-sn-glycero-3-phosphocholine + H2O = a 1,2-diacyl-sn-glycero-3-phosphate + choline + H(+)</text>
        <dbReference type="Rhea" id="RHEA:14445"/>
        <dbReference type="ChEBI" id="CHEBI:15354"/>
        <dbReference type="ChEBI" id="CHEBI:15377"/>
        <dbReference type="ChEBI" id="CHEBI:15378"/>
        <dbReference type="ChEBI" id="CHEBI:57643"/>
        <dbReference type="ChEBI" id="CHEBI:58608"/>
        <dbReference type="EC" id="3.1.4.4"/>
    </reaction>
</comment>
<dbReference type="PANTHER" id="PTHR18896">
    <property type="entry name" value="PHOSPHOLIPASE D"/>
    <property type="match status" value="1"/>
</dbReference>
<dbReference type="Pfam" id="PF13091">
    <property type="entry name" value="PLDc_2"/>
    <property type="match status" value="1"/>
</dbReference>